<dbReference type="Proteomes" id="UP000198822">
    <property type="component" value="Chromosome I"/>
</dbReference>
<dbReference type="RefSeq" id="WP_092504482.1">
    <property type="nucleotide sequence ID" value="NZ_LT629695.1"/>
</dbReference>
<feature type="transmembrane region" description="Helical" evidence="1">
    <location>
        <begin position="128"/>
        <end position="150"/>
    </location>
</feature>
<sequence>MSRGTSIMHREVVRSSVATVIAFAVMGALFVVAGRFGLLVTEASSISAVVLALTFGLYGPIFLALTWLSFRDLRGAMLRSHVVRSDERSRVVRLLMLAGPKSWAMLVIVAGVYSVVLLTTGEARSNPWLVSVCVLGVAGTWVLMVAVFAIEYMRSWANHESLVFPGDEERTFRDFLYLSVQQSTTFSSSDVQIVRGHARSLAMVHSVVAFAYSTAIIAVFASLLIAVAG</sequence>
<gene>
    <name evidence="2" type="ORF">SAMN04489720_1898</name>
</gene>
<evidence type="ECO:0000313" key="3">
    <source>
        <dbReference type="Proteomes" id="UP000198822"/>
    </source>
</evidence>
<reference evidence="3" key="1">
    <citation type="submission" date="2016-10" db="EMBL/GenBank/DDBJ databases">
        <authorList>
            <person name="Varghese N."/>
            <person name="Submissions S."/>
        </authorList>
    </citation>
    <scope>NUCLEOTIDE SEQUENCE [LARGE SCALE GENOMIC DNA]</scope>
    <source>
        <strain evidence="3">DSM 22002</strain>
    </source>
</reference>
<keyword evidence="1" id="KW-1133">Transmembrane helix</keyword>
<dbReference type="AlphaFoldDB" id="A0A1G8E5L2"/>
<protein>
    <submittedName>
        <fullName evidence="2">Uncharacterized membrane protein</fullName>
    </submittedName>
</protein>
<name>A0A1G8E5L2_9MICO</name>
<dbReference type="OrthoDB" id="64737at2"/>
<feature type="transmembrane region" description="Helical" evidence="1">
    <location>
        <begin position="12"/>
        <end position="34"/>
    </location>
</feature>
<keyword evidence="1" id="KW-0472">Membrane</keyword>
<proteinExistence type="predicted"/>
<feature type="transmembrane region" description="Helical" evidence="1">
    <location>
        <begin position="91"/>
        <end position="116"/>
    </location>
</feature>
<dbReference type="EMBL" id="LT629695">
    <property type="protein sequence ID" value="SDH65222.1"/>
    <property type="molecule type" value="Genomic_DNA"/>
</dbReference>
<keyword evidence="3" id="KW-1185">Reference proteome</keyword>
<organism evidence="2 3">
    <name type="scientific">Agrococcus jejuensis</name>
    <dbReference type="NCBI Taxonomy" id="399736"/>
    <lineage>
        <taxon>Bacteria</taxon>
        <taxon>Bacillati</taxon>
        <taxon>Actinomycetota</taxon>
        <taxon>Actinomycetes</taxon>
        <taxon>Micrococcales</taxon>
        <taxon>Microbacteriaceae</taxon>
        <taxon>Agrococcus</taxon>
    </lineage>
</organism>
<feature type="transmembrane region" description="Helical" evidence="1">
    <location>
        <begin position="207"/>
        <end position="228"/>
    </location>
</feature>
<dbReference type="InterPro" id="IPR009781">
    <property type="entry name" value="DUF1345"/>
</dbReference>
<feature type="transmembrane region" description="Helical" evidence="1">
    <location>
        <begin position="46"/>
        <end position="70"/>
    </location>
</feature>
<keyword evidence="1" id="KW-0812">Transmembrane</keyword>
<dbReference type="Pfam" id="PF07077">
    <property type="entry name" value="DUF1345"/>
    <property type="match status" value="1"/>
</dbReference>
<evidence type="ECO:0000256" key="1">
    <source>
        <dbReference type="SAM" id="Phobius"/>
    </source>
</evidence>
<accession>A0A1G8E5L2</accession>
<evidence type="ECO:0000313" key="2">
    <source>
        <dbReference type="EMBL" id="SDH65222.1"/>
    </source>
</evidence>